<evidence type="ECO:0000313" key="2">
    <source>
        <dbReference type="Proteomes" id="UP000325081"/>
    </source>
</evidence>
<proteinExistence type="predicted"/>
<accession>A0A5A7QK83</accession>
<organism evidence="1 2">
    <name type="scientific">Striga asiatica</name>
    <name type="common">Asiatic witchweed</name>
    <name type="synonym">Buchnera asiatica</name>
    <dbReference type="NCBI Taxonomy" id="4170"/>
    <lineage>
        <taxon>Eukaryota</taxon>
        <taxon>Viridiplantae</taxon>
        <taxon>Streptophyta</taxon>
        <taxon>Embryophyta</taxon>
        <taxon>Tracheophyta</taxon>
        <taxon>Spermatophyta</taxon>
        <taxon>Magnoliopsida</taxon>
        <taxon>eudicotyledons</taxon>
        <taxon>Gunneridae</taxon>
        <taxon>Pentapetalae</taxon>
        <taxon>asterids</taxon>
        <taxon>lamiids</taxon>
        <taxon>Lamiales</taxon>
        <taxon>Orobanchaceae</taxon>
        <taxon>Buchnereae</taxon>
        <taxon>Striga</taxon>
    </lineage>
</organism>
<gene>
    <name evidence="1" type="ORF">STAS_22732</name>
</gene>
<sequence>MAAIFTLMTTFINRLQTQTKQTTQATTAARIVAAAARPTATFARPGLFPASFDAGVGGSAVGFSGAADSGFGARSASADSDGGGTLGSSGSWLILGMVLLGAGTSLWNLDLNDVSTGRSPEILRTPWLLICTLIWSFLKPWRKGKGNCYASKIDIHTDRPGPVAKGCKCPNLARTCQVRKQCFQKRISNVNGQMGSP</sequence>
<keyword evidence="2" id="KW-1185">Reference proteome</keyword>
<protein>
    <submittedName>
        <fullName evidence="1">ATP synthase epsilon chain</fullName>
    </submittedName>
</protein>
<name>A0A5A7QK83_STRAF</name>
<dbReference type="EMBL" id="BKCP01007293">
    <property type="protein sequence ID" value="GER45753.1"/>
    <property type="molecule type" value="Genomic_DNA"/>
</dbReference>
<dbReference type="Proteomes" id="UP000325081">
    <property type="component" value="Unassembled WGS sequence"/>
</dbReference>
<reference evidence="2" key="1">
    <citation type="journal article" date="2019" name="Curr. Biol.">
        <title>Genome Sequence of Striga asiatica Provides Insight into the Evolution of Plant Parasitism.</title>
        <authorList>
            <person name="Yoshida S."/>
            <person name="Kim S."/>
            <person name="Wafula E.K."/>
            <person name="Tanskanen J."/>
            <person name="Kim Y.M."/>
            <person name="Honaas L."/>
            <person name="Yang Z."/>
            <person name="Spallek T."/>
            <person name="Conn C.E."/>
            <person name="Ichihashi Y."/>
            <person name="Cheong K."/>
            <person name="Cui S."/>
            <person name="Der J.P."/>
            <person name="Gundlach H."/>
            <person name="Jiao Y."/>
            <person name="Hori C."/>
            <person name="Ishida J.K."/>
            <person name="Kasahara H."/>
            <person name="Kiba T."/>
            <person name="Kim M.S."/>
            <person name="Koo N."/>
            <person name="Laohavisit A."/>
            <person name="Lee Y.H."/>
            <person name="Lumba S."/>
            <person name="McCourt P."/>
            <person name="Mortimer J.C."/>
            <person name="Mutuku J.M."/>
            <person name="Nomura T."/>
            <person name="Sasaki-Sekimoto Y."/>
            <person name="Seto Y."/>
            <person name="Wang Y."/>
            <person name="Wakatake T."/>
            <person name="Sakakibara H."/>
            <person name="Demura T."/>
            <person name="Yamaguchi S."/>
            <person name="Yoneyama K."/>
            <person name="Manabe R.I."/>
            <person name="Nelson D.C."/>
            <person name="Schulman A.H."/>
            <person name="Timko M.P."/>
            <person name="dePamphilis C.W."/>
            <person name="Choi D."/>
            <person name="Shirasu K."/>
        </authorList>
    </citation>
    <scope>NUCLEOTIDE SEQUENCE [LARGE SCALE GENOMIC DNA]</scope>
    <source>
        <strain evidence="2">cv. UVA1</strain>
    </source>
</reference>
<comment type="caution">
    <text evidence="1">The sequence shown here is derived from an EMBL/GenBank/DDBJ whole genome shotgun (WGS) entry which is preliminary data.</text>
</comment>
<evidence type="ECO:0000313" key="1">
    <source>
        <dbReference type="EMBL" id="GER45753.1"/>
    </source>
</evidence>
<dbReference type="AlphaFoldDB" id="A0A5A7QK83"/>